<organism evidence="6 7">
    <name type="scientific">Tenacibaculum polynesiense</name>
    <dbReference type="NCBI Taxonomy" id="3137857"/>
    <lineage>
        <taxon>Bacteria</taxon>
        <taxon>Pseudomonadati</taxon>
        <taxon>Bacteroidota</taxon>
        <taxon>Flavobacteriia</taxon>
        <taxon>Flavobacteriales</taxon>
        <taxon>Flavobacteriaceae</taxon>
        <taxon>Tenacibaculum</taxon>
    </lineage>
</organism>
<evidence type="ECO:0000256" key="1">
    <source>
        <dbReference type="ARBA" id="ARBA00023125"/>
    </source>
</evidence>
<keyword evidence="1 2" id="KW-0238">DNA-binding</keyword>
<feature type="domain" description="OmpR/PhoB-type" evidence="5">
    <location>
        <begin position="183"/>
        <end position="281"/>
    </location>
</feature>
<feature type="chain" id="PRO_5046884787" evidence="4">
    <location>
        <begin position="23"/>
        <end position="282"/>
    </location>
</feature>
<evidence type="ECO:0000256" key="4">
    <source>
        <dbReference type="SAM" id="SignalP"/>
    </source>
</evidence>
<comment type="caution">
    <text evidence="6">The sequence shown here is derived from an EMBL/GenBank/DDBJ whole genome shotgun (WGS) entry which is preliminary data.</text>
</comment>
<dbReference type="PROSITE" id="PS51755">
    <property type="entry name" value="OMPR_PHOB"/>
    <property type="match status" value="1"/>
</dbReference>
<evidence type="ECO:0000259" key="5">
    <source>
        <dbReference type="PROSITE" id="PS51755"/>
    </source>
</evidence>
<dbReference type="Pfam" id="PF00486">
    <property type="entry name" value="Trans_reg_C"/>
    <property type="match status" value="1"/>
</dbReference>
<keyword evidence="4" id="KW-0732">Signal</keyword>
<sequence>MCKKFFLNINVFLILLIAVSCSKSNTFSERAKVSIRSIGHELLLNAQDITSLVLPVKEQDQNTYQLSFQNHLEINPDSLVAIVNRNFTKANFSTNYILEVKDCTNKEVVYSYEMKRTEENSIIPCRGRLLPTACYVIEIQFLQKQLATSQPLILYGALLVLLFIGVFVFLRTRNKKDVAAETSEDIQTLGIFEFYPDQNKLVKQAVEINLSKKECELLAIFISKPNEIVKREELTKKVWEDNGVIVGRSLDTYISKLRKKLKDDASIKITNIHGVGYKLEIN</sequence>
<dbReference type="InterPro" id="IPR001867">
    <property type="entry name" value="OmpR/PhoB-type_DNA-bd"/>
</dbReference>
<name>A0ABM9PD26_9FLAO</name>
<evidence type="ECO:0000256" key="2">
    <source>
        <dbReference type="PROSITE-ProRule" id="PRU01091"/>
    </source>
</evidence>
<dbReference type="Gene3D" id="1.10.10.10">
    <property type="entry name" value="Winged helix-like DNA-binding domain superfamily/Winged helix DNA-binding domain"/>
    <property type="match status" value="1"/>
</dbReference>
<dbReference type="CDD" id="cd00383">
    <property type="entry name" value="trans_reg_C"/>
    <property type="match status" value="1"/>
</dbReference>
<accession>A0ABM9PD26</accession>
<dbReference type="SMART" id="SM00862">
    <property type="entry name" value="Trans_reg_C"/>
    <property type="match status" value="1"/>
</dbReference>
<feature type="DNA-binding region" description="OmpR/PhoB-type" evidence="2">
    <location>
        <begin position="183"/>
        <end position="281"/>
    </location>
</feature>
<feature type="signal peptide" evidence="4">
    <location>
        <begin position="1"/>
        <end position="22"/>
    </location>
</feature>
<keyword evidence="7" id="KW-1185">Reference proteome</keyword>
<keyword evidence="3" id="KW-0812">Transmembrane</keyword>
<dbReference type="PROSITE" id="PS51257">
    <property type="entry name" value="PROKAR_LIPOPROTEIN"/>
    <property type="match status" value="1"/>
</dbReference>
<evidence type="ECO:0000313" key="7">
    <source>
        <dbReference type="Proteomes" id="UP001497527"/>
    </source>
</evidence>
<reference evidence="6 7" key="1">
    <citation type="submission" date="2024-05" db="EMBL/GenBank/DDBJ databases">
        <authorList>
            <person name="Duchaud E."/>
        </authorList>
    </citation>
    <scope>NUCLEOTIDE SEQUENCE [LARGE SCALE GENOMIC DNA]</scope>
    <source>
        <strain evidence="6">Ena-SAMPLE-TAB-13-05-2024-13:56:06:370-140308</strain>
    </source>
</reference>
<evidence type="ECO:0000256" key="3">
    <source>
        <dbReference type="SAM" id="Phobius"/>
    </source>
</evidence>
<dbReference type="EMBL" id="CAXJIO010000013">
    <property type="protein sequence ID" value="CAL2103488.1"/>
    <property type="molecule type" value="Genomic_DNA"/>
</dbReference>
<protein>
    <submittedName>
        <fullName evidence="6">Winged helix family transcriptional regulator</fullName>
    </submittedName>
</protein>
<gene>
    <name evidence="6" type="ORF">T190423A01A_40081</name>
</gene>
<dbReference type="Proteomes" id="UP001497527">
    <property type="component" value="Unassembled WGS sequence"/>
</dbReference>
<keyword evidence="3" id="KW-0472">Membrane</keyword>
<proteinExistence type="predicted"/>
<evidence type="ECO:0000313" key="6">
    <source>
        <dbReference type="EMBL" id="CAL2103488.1"/>
    </source>
</evidence>
<dbReference type="InterPro" id="IPR036388">
    <property type="entry name" value="WH-like_DNA-bd_sf"/>
</dbReference>
<feature type="transmembrane region" description="Helical" evidence="3">
    <location>
        <begin position="152"/>
        <end position="170"/>
    </location>
</feature>
<dbReference type="SUPFAM" id="SSF46894">
    <property type="entry name" value="C-terminal effector domain of the bipartite response regulators"/>
    <property type="match status" value="1"/>
</dbReference>
<dbReference type="InterPro" id="IPR016032">
    <property type="entry name" value="Sig_transdc_resp-reg_C-effctor"/>
</dbReference>
<keyword evidence="3" id="KW-1133">Transmembrane helix</keyword>